<evidence type="ECO:0000256" key="1">
    <source>
        <dbReference type="ARBA" id="ARBA00023172"/>
    </source>
</evidence>
<keyword evidence="1" id="KW-0233">DNA recombination</keyword>
<dbReference type="RefSeq" id="WP_170131230.1">
    <property type="nucleotide sequence ID" value="NZ_QJSX01000042.1"/>
</dbReference>
<dbReference type="Pfam" id="PF00589">
    <property type="entry name" value="Phage_integrase"/>
    <property type="match status" value="1"/>
</dbReference>
<accession>A0A318RZV3</accession>
<name>A0A318RZV3_9DEIO</name>
<proteinExistence type="predicted"/>
<dbReference type="GO" id="GO:0015074">
    <property type="term" value="P:DNA integration"/>
    <property type="evidence" value="ECO:0007669"/>
    <property type="project" value="InterPro"/>
</dbReference>
<dbReference type="Gene3D" id="1.10.443.10">
    <property type="entry name" value="Intergrase catalytic core"/>
    <property type="match status" value="1"/>
</dbReference>
<evidence type="ECO:0000313" key="4">
    <source>
        <dbReference type="Proteomes" id="UP000248326"/>
    </source>
</evidence>
<dbReference type="AlphaFoldDB" id="A0A318RZV3"/>
<comment type="caution">
    <text evidence="3">The sequence shown here is derived from an EMBL/GenBank/DDBJ whole genome shotgun (WGS) entry which is preliminary data.</text>
</comment>
<dbReference type="GO" id="GO:0003677">
    <property type="term" value="F:DNA binding"/>
    <property type="evidence" value="ECO:0007669"/>
    <property type="project" value="InterPro"/>
</dbReference>
<dbReference type="SUPFAM" id="SSF56349">
    <property type="entry name" value="DNA breaking-rejoining enzymes"/>
    <property type="match status" value="1"/>
</dbReference>
<evidence type="ECO:0000313" key="3">
    <source>
        <dbReference type="EMBL" id="PYE47700.1"/>
    </source>
</evidence>
<dbReference type="EMBL" id="QJSX01000042">
    <property type="protein sequence ID" value="PYE47700.1"/>
    <property type="molecule type" value="Genomic_DNA"/>
</dbReference>
<sequence>MARGHRQFALFATIAALGLRHGEALGLQWNDLTWDDRGKVGTLAVQRSVVTQDNKPVITTPKTSASFRTLYFDADLWAILREHRFQLITRGLNASERGWVFPSLAGTTQSQHNVRRDWRSILTEAGLDTTMRIQGLQHTFVSRLIESGADPRVAADVEGHSDPCITLARYAHSQAEKRKQTLLAALL</sequence>
<dbReference type="InterPro" id="IPR013762">
    <property type="entry name" value="Integrase-like_cat_sf"/>
</dbReference>
<dbReference type="InterPro" id="IPR011010">
    <property type="entry name" value="DNA_brk_join_enz"/>
</dbReference>
<dbReference type="Proteomes" id="UP000248326">
    <property type="component" value="Unassembled WGS sequence"/>
</dbReference>
<protein>
    <submittedName>
        <fullName evidence="3">Phage integrase family protein</fullName>
    </submittedName>
</protein>
<dbReference type="CDD" id="cd01189">
    <property type="entry name" value="INT_ICEBs1_C_like"/>
    <property type="match status" value="1"/>
</dbReference>
<gene>
    <name evidence="3" type="ORF">DES52_1421</name>
</gene>
<dbReference type="PANTHER" id="PTHR30349">
    <property type="entry name" value="PHAGE INTEGRASE-RELATED"/>
    <property type="match status" value="1"/>
</dbReference>
<dbReference type="InterPro" id="IPR002104">
    <property type="entry name" value="Integrase_catalytic"/>
</dbReference>
<evidence type="ECO:0000259" key="2">
    <source>
        <dbReference type="PROSITE" id="PS51898"/>
    </source>
</evidence>
<dbReference type="PROSITE" id="PS51898">
    <property type="entry name" value="TYR_RECOMBINASE"/>
    <property type="match status" value="1"/>
</dbReference>
<dbReference type="InterPro" id="IPR050090">
    <property type="entry name" value="Tyrosine_recombinase_XerCD"/>
</dbReference>
<feature type="domain" description="Tyr recombinase" evidence="2">
    <location>
        <begin position="1"/>
        <end position="184"/>
    </location>
</feature>
<organism evidence="3 4">
    <name type="scientific">Deinococcus yavapaiensis KR-236</name>
    <dbReference type="NCBI Taxonomy" id="694435"/>
    <lineage>
        <taxon>Bacteria</taxon>
        <taxon>Thermotogati</taxon>
        <taxon>Deinococcota</taxon>
        <taxon>Deinococci</taxon>
        <taxon>Deinococcales</taxon>
        <taxon>Deinococcaceae</taxon>
        <taxon>Deinococcus</taxon>
    </lineage>
</organism>
<reference evidence="3 4" key="1">
    <citation type="submission" date="2018-06" db="EMBL/GenBank/DDBJ databases">
        <title>Genomic Encyclopedia of Type Strains, Phase IV (KMG-IV): sequencing the most valuable type-strain genomes for metagenomic binning, comparative biology and taxonomic classification.</title>
        <authorList>
            <person name="Goeker M."/>
        </authorList>
    </citation>
    <scope>NUCLEOTIDE SEQUENCE [LARGE SCALE GENOMIC DNA]</scope>
    <source>
        <strain evidence="3 4">DSM 18048</strain>
    </source>
</reference>
<dbReference type="GO" id="GO:0006310">
    <property type="term" value="P:DNA recombination"/>
    <property type="evidence" value="ECO:0007669"/>
    <property type="project" value="UniProtKB-KW"/>
</dbReference>
<dbReference type="PANTHER" id="PTHR30349:SF64">
    <property type="entry name" value="PROPHAGE INTEGRASE INTD-RELATED"/>
    <property type="match status" value="1"/>
</dbReference>
<keyword evidence="4" id="KW-1185">Reference proteome</keyword>